<proteinExistence type="predicted"/>
<name>A0A426Y1J0_ENSVE</name>
<dbReference type="InterPro" id="IPR046758">
    <property type="entry name" value="Sey1/RHD3-like_3HB"/>
</dbReference>
<reference evidence="2 3" key="1">
    <citation type="journal article" date="2014" name="Agronomy (Basel)">
        <title>A Draft Genome Sequence for Ensete ventricosum, the Drought-Tolerant Tree Against Hunger.</title>
        <authorList>
            <person name="Harrison J."/>
            <person name="Moore K.A."/>
            <person name="Paszkiewicz K."/>
            <person name="Jones T."/>
            <person name="Grant M."/>
            <person name="Ambacheew D."/>
            <person name="Muzemil S."/>
            <person name="Studholme D.J."/>
        </authorList>
    </citation>
    <scope>NUCLEOTIDE SEQUENCE [LARGE SCALE GENOMIC DNA]</scope>
</reference>
<dbReference type="GO" id="GO:0005783">
    <property type="term" value="C:endoplasmic reticulum"/>
    <property type="evidence" value="ECO:0007669"/>
    <property type="project" value="TreeGrafter"/>
</dbReference>
<dbReference type="Proteomes" id="UP000287651">
    <property type="component" value="Unassembled WGS sequence"/>
</dbReference>
<dbReference type="Pfam" id="PF20428">
    <property type="entry name" value="Sey1_3HB"/>
    <property type="match status" value="1"/>
</dbReference>
<dbReference type="InterPro" id="IPR008803">
    <property type="entry name" value="RHD3/Sey1"/>
</dbReference>
<accession>A0A426Y1J0</accession>
<comment type="caution">
    <text evidence="2">The sequence shown here is derived from an EMBL/GenBank/DDBJ whole genome shotgun (WGS) entry which is preliminary data.</text>
</comment>
<dbReference type="GO" id="GO:0003924">
    <property type="term" value="F:GTPase activity"/>
    <property type="evidence" value="ECO:0007669"/>
    <property type="project" value="TreeGrafter"/>
</dbReference>
<dbReference type="EMBL" id="AMZH03015704">
    <property type="protein sequence ID" value="RRT45633.1"/>
    <property type="molecule type" value="Genomic_DNA"/>
</dbReference>
<dbReference type="AlphaFoldDB" id="A0A426Y1J0"/>
<dbReference type="PANTHER" id="PTHR45923">
    <property type="entry name" value="PROTEIN SEY1"/>
    <property type="match status" value="1"/>
</dbReference>
<gene>
    <name evidence="2" type="ORF">B296_00052641</name>
</gene>
<evidence type="ECO:0000313" key="3">
    <source>
        <dbReference type="Proteomes" id="UP000287651"/>
    </source>
</evidence>
<feature type="non-terminal residue" evidence="2">
    <location>
        <position position="106"/>
    </location>
</feature>
<dbReference type="GO" id="GO:0016320">
    <property type="term" value="P:endoplasmic reticulum membrane fusion"/>
    <property type="evidence" value="ECO:0007669"/>
    <property type="project" value="TreeGrafter"/>
</dbReference>
<evidence type="ECO:0000313" key="2">
    <source>
        <dbReference type="EMBL" id="RRT45633.1"/>
    </source>
</evidence>
<dbReference type="PANTHER" id="PTHR45923:SF2">
    <property type="entry name" value="PROTEIN SEY1"/>
    <property type="match status" value="1"/>
</dbReference>
<feature type="domain" description="Sey1/RHD3-like three-helix bundle" evidence="1">
    <location>
        <begin position="32"/>
        <end position="90"/>
    </location>
</feature>
<sequence>MSLKIALTIRVFVTLDFKITVCLLIVVDISLQSLKLLSVMAAIRLDEETDKIEETLLLALVDASSNGAKNRSIQSLDPLASSSWQEVINDLVTLSCSLPPGNNVYT</sequence>
<organism evidence="2 3">
    <name type="scientific">Ensete ventricosum</name>
    <name type="common">Abyssinian banana</name>
    <name type="synonym">Musa ensete</name>
    <dbReference type="NCBI Taxonomy" id="4639"/>
    <lineage>
        <taxon>Eukaryota</taxon>
        <taxon>Viridiplantae</taxon>
        <taxon>Streptophyta</taxon>
        <taxon>Embryophyta</taxon>
        <taxon>Tracheophyta</taxon>
        <taxon>Spermatophyta</taxon>
        <taxon>Magnoliopsida</taxon>
        <taxon>Liliopsida</taxon>
        <taxon>Zingiberales</taxon>
        <taxon>Musaceae</taxon>
        <taxon>Ensete</taxon>
    </lineage>
</organism>
<protein>
    <recommendedName>
        <fullName evidence="1">Sey1/RHD3-like three-helix bundle domain-containing protein</fullName>
    </recommendedName>
</protein>
<evidence type="ECO:0000259" key="1">
    <source>
        <dbReference type="Pfam" id="PF20428"/>
    </source>
</evidence>